<dbReference type="SUPFAM" id="SSF55486">
    <property type="entry name" value="Metalloproteases ('zincins'), catalytic domain"/>
    <property type="match status" value="1"/>
</dbReference>
<dbReference type="EMBL" id="AP026073">
    <property type="protein sequence ID" value="BDM69763.1"/>
    <property type="molecule type" value="Genomic_DNA"/>
</dbReference>
<accession>A0ABM7ZUD1</accession>
<name>A0ABM7ZUD1_STRNI</name>
<organism evidence="2 3">
    <name type="scientific">Streptomyces nigrescens</name>
    <dbReference type="NCBI Taxonomy" id="1920"/>
    <lineage>
        <taxon>Bacteria</taxon>
        <taxon>Bacillati</taxon>
        <taxon>Actinomycetota</taxon>
        <taxon>Actinomycetes</taxon>
        <taxon>Kitasatosporales</taxon>
        <taxon>Streptomycetaceae</taxon>
        <taxon>Streptomyces</taxon>
    </lineage>
</organism>
<evidence type="ECO:0000313" key="2">
    <source>
        <dbReference type="EMBL" id="BDM69763.1"/>
    </source>
</evidence>
<gene>
    <name evidence="2" type="ORF">HEK616_32500</name>
</gene>
<dbReference type="RefSeq" id="WP_261953620.1">
    <property type="nucleotide sequence ID" value="NZ_AP026073.1"/>
</dbReference>
<dbReference type="Proteomes" id="UP001059597">
    <property type="component" value="Chromosome"/>
</dbReference>
<reference evidence="2" key="1">
    <citation type="submission" date="2022-06" db="EMBL/GenBank/DDBJ databases">
        <title>Complete genome sequence of Streptomyces nigrescens HEK616.</title>
        <authorList>
            <person name="Asamizu S."/>
            <person name="Onaka H."/>
        </authorList>
    </citation>
    <scope>NUCLEOTIDE SEQUENCE</scope>
    <source>
        <strain evidence="2">HEK616</strain>
    </source>
</reference>
<proteinExistence type="predicted"/>
<dbReference type="PROSITE" id="PS50215">
    <property type="entry name" value="ADAM_MEPRO"/>
    <property type="match status" value="1"/>
</dbReference>
<sequence length="185" mass="19686">MAVHFDINLIVVSEDIFTPAELKQVNDSVDIMKTIFATHGPVIGTVNRFKIQHRVAGVDAIIFNSADAAALADRFAVRSNDALDVFVVKRMFHPTDVGYAPTPGACGKNKARGGLRAPVVSLNGSTADSGNTFAHEVGHFLGLPHCEKDESLCGPANFMRAQSGTNTGVTPAQAVKMITHCQVTL</sequence>
<dbReference type="InterPro" id="IPR024079">
    <property type="entry name" value="MetalloPept_cat_dom_sf"/>
</dbReference>
<evidence type="ECO:0000313" key="3">
    <source>
        <dbReference type="Proteomes" id="UP001059597"/>
    </source>
</evidence>
<dbReference type="Gene3D" id="3.40.390.10">
    <property type="entry name" value="Collagenase (Catalytic Domain)"/>
    <property type="match status" value="1"/>
</dbReference>
<dbReference type="Pfam" id="PF13582">
    <property type="entry name" value="Reprolysin_3"/>
    <property type="match status" value="1"/>
</dbReference>
<evidence type="ECO:0000259" key="1">
    <source>
        <dbReference type="PROSITE" id="PS50215"/>
    </source>
</evidence>
<keyword evidence="3" id="KW-1185">Reference proteome</keyword>
<feature type="domain" description="Peptidase M12B" evidence="1">
    <location>
        <begin position="1"/>
        <end position="185"/>
    </location>
</feature>
<protein>
    <recommendedName>
        <fullName evidence="1">Peptidase M12B domain-containing protein</fullName>
    </recommendedName>
</protein>
<dbReference type="InterPro" id="IPR001590">
    <property type="entry name" value="Peptidase_M12B"/>
</dbReference>